<keyword evidence="1" id="KW-1133">Transmembrane helix</keyword>
<feature type="transmembrane region" description="Helical" evidence="1">
    <location>
        <begin position="198"/>
        <end position="218"/>
    </location>
</feature>
<feature type="transmembrane region" description="Helical" evidence="1">
    <location>
        <begin position="40"/>
        <end position="61"/>
    </location>
</feature>
<dbReference type="RefSeq" id="WP_094079661.1">
    <property type="nucleotide sequence ID" value="NZ_CP165644.1"/>
</dbReference>
<name>A0AB39VGY4_9FUSO</name>
<feature type="transmembrane region" description="Helical" evidence="1">
    <location>
        <begin position="67"/>
        <end position="89"/>
    </location>
</feature>
<keyword evidence="1" id="KW-0472">Membrane</keyword>
<organism evidence="2">
    <name type="scientific">Leptotrichia rugosa</name>
    <dbReference type="NCBI Taxonomy" id="3239302"/>
    <lineage>
        <taxon>Bacteria</taxon>
        <taxon>Fusobacteriati</taxon>
        <taxon>Fusobacteriota</taxon>
        <taxon>Fusobacteriia</taxon>
        <taxon>Fusobacteriales</taxon>
        <taxon>Leptotrichiaceae</taxon>
        <taxon>Leptotrichia</taxon>
    </lineage>
</organism>
<accession>A0AB39VGY4</accession>
<feature type="transmembrane region" description="Helical" evidence="1">
    <location>
        <begin position="96"/>
        <end position="115"/>
    </location>
</feature>
<dbReference type="EMBL" id="CP165644">
    <property type="protein sequence ID" value="XDU66661.1"/>
    <property type="molecule type" value="Genomic_DNA"/>
</dbReference>
<evidence type="ECO:0000313" key="2">
    <source>
        <dbReference type="EMBL" id="XDU66661.1"/>
    </source>
</evidence>
<proteinExistence type="predicted"/>
<gene>
    <name evidence="2" type="ORF">AB8B22_09720</name>
</gene>
<protein>
    <submittedName>
        <fullName evidence="2">TIGR02206 family membrane protein</fullName>
    </submittedName>
</protein>
<feature type="transmembrane region" description="Helical" evidence="1">
    <location>
        <begin position="121"/>
        <end position="141"/>
    </location>
</feature>
<dbReference type="Pfam" id="PF14808">
    <property type="entry name" value="TMEM164"/>
    <property type="match status" value="1"/>
</dbReference>
<sequence length="228" mass="27217">MYNFSYFSPIHIETFIVSALFCTLLLFVPKIFKRLDLKKYSLFLGYFLLFFKVVDSVYRVIYQKEPIYNVMLVHLCNFVAIFAAFYLIFRTKYLYNVVYYLSFGPILALILPGITNYFNNYYVYIFMIMHALIVFTVVFGAKYLDGEPTKKGLFQSIVTLLIIFLYAAFYNFLFKDINAMFLREYIEPRIFGFIKPFWIYRIVLIIGMVLLEVLLYFLSKIKAKNEFD</sequence>
<dbReference type="KEGG" id="lrug:AB8B22_09720"/>
<keyword evidence="1" id="KW-0812">Transmembrane</keyword>
<feature type="transmembrane region" description="Helical" evidence="1">
    <location>
        <begin position="6"/>
        <end position="28"/>
    </location>
</feature>
<reference evidence="2" key="1">
    <citation type="submission" date="2024-07" db="EMBL/GenBank/DDBJ databases">
        <authorList>
            <person name="Li X.-J."/>
            <person name="Wang X."/>
        </authorList>
    </citation>
    <scope>NUCLEOTIDE SEQUENCE</scope>
    <source>
        <strain evidence="2">HSP-334</strain>
    </source>
</reference>
<feature type="transmembrane region" description="Helical" evidence="1">
    <location>
        <begin position="153"/>
        <end position="173"/>
    </location>
</feature>
<dbReference type="AlphaFoldDB" id="A0AB39VGY4"/>
<evidence type="ECO:0000256" key="1">
    <source>
        <dbReference type="SAM" id="Phobius"/>
    </source>
</evidence>